<feature type="domain" description="NUMOD4" evidence="2">
    <location>
        <begin position="25"/>
        <end position="78"/>
    </location>
</feature>
<dbReference type="RefSeq" id="WP_244804979.1">
    <property type="nucleotide sequence ID" value="NZ_JALIEA010000017.1"/>
</dbReference>
<dbReference type="Gene3D" id="3.90.75.20">
    <property type="match status" value="1"/>
</dbReference>
<dbReference type="InterPro" id="IPR010902">
    <property type="entry name" value="NUMOD4"/>
</dbReference>
<dbReference type="Pfam" id="PF07463">
    <property type="entry name" value="NUMOD4"/>
    <property type="match status" value="1"/>
</dbReference>
<evidence type="ECO:0000259" key="3">
    <source>
        <dbReference type="Pfam" id="PF13392"/>
    </source>
</evidence>
<dbReference type="GO" id="GO:0016788">
    <property type="term" value="F:hydrolase activity, acting on ester bonds"/>
    <property type="evidence" value="ECO:0007669"/>
    <property type="project" value="InterPro"/>
</dbReference>
<feature type="region of interest" description="Disordered" evidence="1">
    <location>
        <begin position="1"/>
        <end position="23"/>
    </location>
</feature>
<keyword evidence="5" id="KW-1185">Reference proteome</keyword>
<evidence type="ECO:0000259" key="2">
    <source>
        <dbReference type="Pfam" id="PF07463"/>
    </source>
</evidence>
<dbReference type="EMBL" id="JALIEA010000017">
    <property type="protein sequence ID" value="MCJ7859249.1"/>
    <property type="molecule type" value="Genomic_DNA"/>
</dbReference>
<evidence type="ECO:0000313" key="5">
    <source>
        <dbReference type="Proteomes" id="UP001139207"/>
    </source>
</evidence>
<gene>
    <name evidence="4" type="ORF">MUN33_11085</name>
</gene>
<dbReference type="Proteomes" id="UP001139207">
    <property type="component" value="Unassembled WGS sequence"/>
</dbReference>
<name>A0A9X1WHH6_9CORY</name>
<keyword evidence="4" id="KW-0378">Hydrolase</keyword>
<feature type="domain" description="HNH nuclease" evidence="3">
    <location>
        <begin position="93"/>
        <end position="135"/>
    </location>
</feature>
<sequence length="211" mass="24130">MSRHTVCDVVPSGRPDPRDPWSEGEIWKPIPGYEGYYEVSDQGRVKRVARMATDKSGRRKFYPERIKSPRTEKRFGYKLAGLSVGGRGKSIRVHRLVMAAFVGPCPEGMEVCHNNGDPADNRLVNLRYDTRVGNRRDQQRHGTDHEVNKTHCPFGHDLVTPNLRPWILQQGRRGCLACERARSYVKYHTELRDDFEEISDRYYGAIMGGAA</sequence>
<reference evidence="4" key="1">
    <citation type="submission" date="2022-04" db="EMBL/GenBank/DDBJ databases">
        <title>Corynebacterium kalidii LD5P10.</title>
        <authorList>
            <person name="Sun J.Q."/>
        </authorList>
    </citation>
    <scope>NUCLEOTIDE SEQUENCE</scope>
    <source>
        <strain evidence="4">LD5P10</strain>
    </source>
</reference>
<organism evidence="4 5">
    <name type="scientific">Corynebacterium kalidii</name>
    <dbReference type="NCBI Taxonomy" id="2931982"/>
    <lineage>
        <taxon>Bacteria</taxon>
        <taxon>Bacillati</taxon>
        <taxon>Actinomycetota</taxon>
        <taxon>Actinomycetes</taxon>
        <taxon>Mycobacteriales</taxon>
        <taxon>Corynebacteriaceae</taxon>
        <taxon>Corynebacterium</taxon>
    </lineage>
</organism>
<dbReference type="SUPFAM" id="SSF54060">
    <property type="entry name" value="His-Me finger endonucleases"/>
    <property type="match status" value="1"/>
</dbReference>
<dbReference type="Pfam" id="PF13392">
    <property type="entry name" value="HNH_3"/>
    <property type="match status" value="1"/>
</dbReference>
<comment type="caution">
    <text evidence="4">The sequence shown here is derived from an EMBL/GenBank/DDBJ whole genome shotgun (WGS) entry which is preliminary data.</text>
</comment>
<evidence type="ECO:0000313" key="4">
    <source>
        <dbReference type="EMBL" id="MCJ7859249.1"/>
    </source>
</evidence>
<dbReference type="InterPro" id="IPR003615">
    <property type="entry name" value="HNH_nuc"/>
</dbReference>
<keyword evidence="4" id="KW-0255">Endonuclease</keyword>
<dbReference type="AlphaFoldDB" id="A0A9X1WHH6"/>
<protein>
    <submittedName>
        <fullName evidence="4">NUMOD4 motif-containing HNH endonuclease</fullName>
    </submittedName>
</protein>
<evidence type="ECO:0000256" key="1">
    <source>
        <dbReference type="SAM" id="MobiDB-lite"/>
    </source>
</evidence>
<proteinExistence type="predicted"/>
<accession>A0A9X1WHH6</accession>
<keyword evidence="4" id="KW-0540">Nuclease</keyword>
<dbReference type="GO" id="GO:0004519">
    <property type="term" value="F:endonuclease activity"/>
    <property type="evidence" value="ECO:0007669"/>
    <property type="project" value="UniProtKB-KW"/>
</dbReference>
<dbReference type="InterPro" id="IPR044925">
    <property type="entry name" value="His-Me_finger_sf"/>
</dbReference>